<evidence type="ECO:0000256" key="1">
    <source>
        <dbReference type="SAM" id="MobiDB-lite"/>
    </source>
</evidence>
<accession>A0A6A5WRK7</accession>
<dbReference type="AlphaFoldDB" id="A0A6A5WRK7"/>
<evidence type="ECO:0000313" key="3">
    <source>
        <dbReference type="Proteomes" id="UP000799779"/>
    </source>
</evidence>
<feature type="compositionally biased region" description="Low complexity" evidence="1">
    <location>
        <begin position="118"/>
        <end position="137"/>
    </location>
</feature>
<proteinExistence type="predicted"/>
<dbReference type="Proteomes" id="UP000799779">
    <property type="component" value="Unassembled WGS sequence"/>
</dbReference>
<reference evidence="2" key="1">
    <citation type="journal article" date="2020" name="Stud. Mycol.">
        <title>101 Dothideomycetes genomes: a test case for predicting lifestyles and emergence of pathogens.</title>
        <authorList>
            <person name="Haridas S."/>
            <person name="Albert R."/>
            <person name="Binder M."/>
            <person name="Bloem J."/>
            <person name="Labutti K."/>
            <person name="Salamov A."/>
            <person name="Andreopoulos B."/>
            <person name="Baker S."/>
            <person name="Barry K."/>
            <person name="Bills G."/>
            <person name="Bluhm B."/>
            <person name="Cannon C."/>
            <person name="Castanera R."/>
            <person name="Culley D."/>
            <person name="Daum C."/>
            <person name="Ezra D."/>
            <person name="Gonzalez J."/>
            <person name="Henrissat B."/>
            <person name="Kuo A."/>
            <person name="Liang C."/>
            <person name="Lipzen A."/>
            <person name="Lutzoni F."/>
            <person name="Magnuson J."/>
            <person name="Mondo S."/>
            <person name="Nolan M."/>
            <person name="Ohm R."/>
            <person name="Pangilinan J."/>
            <person name="Park H.-J."/>
            <person name="Ramirez L."/>
            <person name="Alfaro M."/>
            <person name="Sun H."/>
            <person name="Tritt A."/>
            <person name="Yoshinaga Y."/>
            <person name="Zwiers L.-H."/>
            <person name="Turgeon B."/>
            <person name="Goodwin S."/>
            <person name="Spatafora J."/>
            <person name="Crous P."/>
            <person name="Grigoriev I."/>
        </authorList>
    </citation>
    <scope>NUCLEOTIDE SEQUENCE</scope>
    <source>
        <strain evidence="2">CBS 123094</strain>
    </source>
</reference>
<gene>
    <name evidence="2" type="ORF">P154DRAFT_573170</name>
</gene>
<keyword evidence="3" id="KW-1185">Reference proteome</keyword>
<organism evidence="2 3">
    <name type="scientific">Amniculicola lignicola CBS 123094</name>
    <dbReference type="NCBI Taxonomy" id="1392246"/>
    <lineage>
        <taxon>Eukaryota</taxon>
        <taxon>Fungi</taxon>
        <taxon>Dikarya</taxon>
        <taxon>Ascomycota</taxon>
        <taxon>Pezizomycotina</taxon>
        <taxon>Dothideomycetes</taxon>
        <taxon>Pleosporomycetidae</taxon>
        <taxon>Pleosporales</taxon>
        <taxon>Amniculicolaceae</taxon>
        <taxon>Amniculicola</taxon>
    </lineage>
</organism>
<sequence length="253" mass="27124">MVEQQVILAGSDGAIASYKSGHAAWMAGDEVFTTLLRRPGMRGMRRRSWTCLRRLQTLPAFESGQMFNGDGPMAARSVDCSPELPLSAAIYHLTCAVPPVKVPPSAVEKQVLGPGTRSFSSFSSFPAPSPSTSAAPSHGLLEHAPLRAARQADRRQLAPRPCQQCPMLCLPPLKRGFKGPARQPVLSLAISTPTIPPLNGLQSPAHSPPNLIPRYQTAHPLDISRGSRARAPLQHHVRQPDNAVGCLCTLSGQ</sequence>
<name>A0A6A5WRK7_9PLEO</name>
<evidence type="ECO:0000313" key="2">
    <source>
        <dbReference type="EMBL" id="KAF2003574.1"/>
    </source>
</evidence>
<feature type="region of interest" description="Disordered" evidence="1">
    <location>
        <begin position="118"/>
        <end position="138"/>
    </location>
</feature>
<protein>
    <submittedName>
        <fullName evidence="2">Uncharacterized protein</fullName>
    </submittedName>
</protein>
<dbReference type="EMBL" id="ML977572">
    <property type="protein sequence ID" value="KAF2003574.1"/>
    <property type="molecule type" value="Genomic_DNA"/>
</dbReference>